<dbReference type="SUPFAM" id="SSF81901">
    <property type="entry name" value="HCP-like"/>
    <property type="match status" value="1"/>
</dbReference>
<keyword evidence="1" id="KW-0732">Signal</keyword>
<organism evidence="2 3">
    <name type="scientific">Pseudofulvibacter geojedonensis</name>
    <dbReference type="NCBI Taxonomy" id="1123758"/>
    <lineage>
        <taxon>Bacteria</taxon>
        <taxon>Pseudomonadati</taxon>
        <taxon>Bacteroidota</taxon>
        <taxon>Flavobacteriia</taxon>
        <taxon>Flavobacteriales</taxon>
        <taxon>Flavobacteriaceae</taxon>
        <taxon>Pseudofulvibacter</taxon>
    </lineage>
</organism>
<feature type="signal peptide" evidence="1">
    <location>
        <begin position="1"/>
        <end position="19"/>
    </location>
</feature>
<comment type="caution">
    <text evidence="2">The sequence shown here is derived from an EMBL/GenBank/DDBJ whole genome shotgun (WGS) entry which is preliminary data.</text>
</comment>
<dbReference type="EMBL" id="JBHTJM010000008">
    <property type="protein sequence ID" value="MFD0964007.1"/>
    <property type="molecule type" value="Genomic_DNA"/>
</dbReference>
<evidence type="ECO:0000256" key="1">
    <source>
        <dbReference type="SAM" id="SignalP"/>
    </source>
</evidence>
<dbReference type="Proteomes" id="UP001596997">
    <property type="component" value="Unassembled WGS sequence"/>
</dbReference>
<name>A0ABW3I3A6_9FLAO</name>
<feature type="chain" id="PRO_5046754225" evidence="1">
    <location>
        <begin position="20"/>
        <end position="278"/>
    </location>
</feature>
<protein>
    <submittedName>
        <fullName evidence="2">DUF2911 domain-containing protein</fullName>
    </submittedName>
</protein>
<evidence type="ECO:0000313" key="3">
    <source>
        <dbReference type="Proteomes" id="UP001596997"/>
    </source>
</evidence>
<dbReference type="RefSeq" id="WP_377715302.1">
    <property type="nucleotide sequence ID" value="NZ_JBHTJM010000008.1"/>
</dbReference>
<reference evidence="3" key="1">
    <citation type="journal article" date="2019" name="Int. J. Syst. Evol. Microbiol.">
        <title>The Global Catalogue of Microorganisms (GCM) 10K type strain sequencing project: providing services to taxonomists for standard genome sequencing and annotation.</title>
        <authorList>
            <consortium name="The Broad Institute Genomics Platform"/>
            <consortium name="The Broad Institute Genome Sequencing Center for Infectious Disease"/>
            <person name="Wu L."/>
            <person name="Ma J."/>
        </authorList>
    </citation>
    <scope>NUCLEOTIDE SEQUENCE [LARGE SCALE GENOMIC DNA]</scope>
    <source>
        <strain evidence="3">CCUG 62114</strain>
    </source>
</reference>
<evidence type="ECO:0000313" key="2">
    <source>
        <dbReference type="EMBL" id="MFD0964007.1"/>
    </source>
</evidence>
<keyword evidence="3" id="KW-1185">Reference proteome</keyword>
<dbReference type="Pfam" id="PF11138">
    <property type="entry name" value="DUF2911"/>
    <property type="match status" value="1"/>
</dbReference>
<accession>A0ABW3I3A6</accession>
<proteinExistence type="predicted"/>
<gene>
    <name evidence="2" type="ORF">ACFQ1O_08335</name>
</gene>
<sequence length="278" mass="31073">MKKILLVALAFATVQFSSAQVETPQPSPASKMEQKVGLTDVTVNYSRPGVKGRTIFGDLVPYGKVWRTGANKNTTISFSDDVMIGGKELKAGEYALFTKPNAGSWDIYFYTDTNNWGAPRKWDDAKVALTTTAKVEKLPFNVETFMILITNIKTNGASLEFVWENVMVEVPFTVPTDKKAVANIEKVMAGPSANDYFDSATFYYDNGKDINKAKMWIEKAVELSDKPRFWYIHTQALIYKKAGDKKAAKKAAERSLALAKEAKYDAYIKKNEDLLKTL</sequence>
<dbReference type="InterPro" id="IPR021314">
    <property type="entry name" value="DUF2911"/>
</dbReference>